<feature type="region of interest" description="Disordered" evidence="11">
    <location>
        <begin position="359"/>
        <end position="396"/>
    </location>
</feature>
<dbReference type="InterPro" id="IPR032682">
    <property type="entry name" value="Cnd1_C"/>
</dbReference>
<keyword evidence="15" id="KW-1185">Reference proteome</keyword>
<keyword evidence="8" id="KW-0539">Nucleus</keyword>
<dbReference type="GO" id="GO:0010032">
    <property type="term" value="P:meiotic chromosome condensation"/>
    <property type="evidence" value="ECO:0007669"/>
    <property type="project" value="TreeGrafter"/>
</dbReference>
<feature type="compositionally biased region" description="Basic residues" evidence="11">
    <location>
        <begin position="1373"/>
        <end position="1385"/>
    </location>
</feature>
<evidence type="ECO:0000256" key="7">
    <source>
        <dbReference type="ARBA" id="ARBA00023067"/>
    </source>
</evidence>
<evidence type="ECO:0000259" key="12">
    <source>
        <dbReference type="Pfam" id="PF12717"/>
    </source>
</evidence>
<feature type="compositionally biased region" description="Acidic residues" evidence="11">
    <location>
        <begin position="1402"/>
        <end position="1416"/>
    </location>
</feature>
<evidence type="ECO:0000256" key="4">
    <source>
        <dbReference type="ARBA" id="ARBA00022454"/>
    </source>
</evidence>
<dbReference type="GO" id="GO:0000796">
    <property type="term" value="C:condensin complex"/>
    <property type="evidence" value="ECO:0007669"/>
    <property type="project" value="TreeGrafter"/>
</dbReference>
<evidence type="ECO:0000256" key="11">
    <source>
        <dbReference type="SAM" id="MobiDB-lite"/>
    </source>
</evidence>
<comment type="subcellular location">
    <subcellularLocation>
        <location evidence="2">Chromosome</location>
    </subcellularLocation>
    <subcellularLocation>
        <location evidence="1">Nucleus</location>
    </subcellularLocation>
</comment>
<dbReference type="GO" id="GO:0042393">
    <property type="term" value="F:histone binding"/>
    <property type="evidence" value="ECO:0007669"/>
    <property type="project" value="TreeGrafter"/>
</dbReference>
<evidence type="ECO:0000256" key="2">
    <source>
        <dbReference type="ARBA" id="ARBA00004286"/>
    </source>
</evidence>
<dbReference type="InterPro" id="IPR007673">
    <property type="entry name" value="Condensin_cplx_su1"/>
</dbReference>
<dbReference type="InterPro" id="IPR024324">
    <property type="entry name" value="Condensin_cplx_su1_N"/>
</dbReference>
<dbReference type="STRING" id="1165861.A0A0L0VTG0"/>
<feature type="domain" description="Condensin complex subunit 1 C-terminal" evidence="12">
    <location>
        <begin position="1135"/>
        <end position="1296"/>
    </location>
</feature>
<comment type="caution">
    <text evidence="14">The sequence shown here is derived from an EMBL/GenBank/DDBJ whole genome shotgun (WGS) entry which is preliminary data.</text>
</comment>
<organism evidence="14 15">
    <name type="scientific">Puccinia striiformis f. sp. tritici PST-78</name>
    <dbReference type="NCBI Taxonomy" id="1165861"/>
    <lineage>
        <taxon>Eukaryota</taxon>
        <taxon>Fungi</taxon>
        <taxon>Dikarya</taxon>
        <taxon>Basidiomycota</taxon>
        <taxon>Pucciniomycotina</taxon>
        <taxon>Pucciniomycetes</taxon>
        <taxon>Pucciniales</taxon>
        <taxon>Pucciniaceae</taxon>
        <taxon>Puccinia</taxon>
    </lineage>
</organism>
<dbReference type="PANTHER" id="PTHR14222">
    <property type="entry name" value="CONDENSIN"/>
    <property type="match status" value="1"/>
</dbReference>
<feature type="compositionally biased region" description="Low complexity" evidence="11">
    <location>
        <begin position="531"/>
        <end position="541"/>
    </location>
</feature>
<dbReference type="InterPro" id="IPR016024">
    <property type="entry name" value="ARM-type_fold"/>
</dbReference>
<feature type="region of interest" description="Disordered" evidence="11">
    <location>
        <begin position="939"/>
        <end position="971"/>
    </location>
</feature>
<feature type="domain" description="Condensin complex subunit 1 N-terminal" evidence="13">
    <location>
        <begin position="76"/>
        <end position="249"/>
    </location>
</feature>
<dbReference type="SUPFAM" id="SSF48371">
    <property type="entry name" value="ARM repeat"/>
    <property type="match status" value="1"/>
</dbReference>
<keyword evidence="6 10" id="KW-0498">Mitosis</keyword>
<gene>
    <name evidence="14" type="ORF">PSTG_04149</name>
</gene>
<sequence>MSSSWNLSSALMGLLDTPEIENETDFESMDQSERKRTVNHLVDRLTSSSDSIGDPEIFQSFQSLLKHALSIPQSSLYSILDVLLFSFETEVTSTLRDANPSDHTAYQSHRPNLERFGFLLIWLVETCEKRRLTERGIDGHSNPNLTDKPKSSKARNPTSKSRQPSSDKNAPFDWTNQIPDILNAMLKALSLKTEFIWPTSQDRDAFVGCFTKPVYQILEMKAFADSVAIRVPAFKIICTAAKSHGQTYSTQTSILQKLQYFDHLSEYMAELTHLLVETKDLPQVADAILREISSKTFSAQDTKGPRSLSRYLVKLTTLSPRLVFRQIVMLQKHLDSESYVMRICLLEVFGKLIEALSQDDDQQTQNPPQSSRNPNELDESDQVANPSGSGRDKEKQSQVVKLDGFFNLLFERFCDSNTFVRVKVVNIFEDILKLPVPFPKHRLRLAAIALRSLEDKSSQVRKHCMTVLSRLIETHPYGVMHGGELEIDEWQARYDAVVKELSVFDLPGNGVDEEVRKIMEGEEEKGEEDGSGSQDDQQTSDANDANADHQRSEADDVSMSDGQSGSNKGTKGNKIPRPSQAEMDAAAVDQQAALSNYDPDVLMKLRLTKKYYSDAIQFIQILQSAAPSIEKLLASKVKSEVLEAIYFFKTAWNYKIKGAQDGIKRMLHLIWSTENSTVEETTKDVAAGNEDGPKELKEIKGVRFALIDCYQELYFAPLVRQQGETVSAYANRNIARITRNMIELTYQATLAELTSLEELMGVMMERGYVHEDVIYKLWEVYSTSKDISKQQRRGAIIVLGMLAAPRPNVVADNLDKLVAIGLGPIGKGDLVLARYSCIALSRIGGSAKKVKGSLIDRNIRLPLDNPVFRKLADIIQTPTRNKEWFAMAEQALNTIYGLGDQPDLLCTEILQTMALKCFEGVPEEPNPSDAMDVDQQVADETQVNSPKVDSRRNSQTFETQRPTSAVGNPTLSASHGPRLLADSFALSQVIFLAGHVAVKHLVHLELVEREFKRRKAESDELKKKQNPRKAGQNDKDKDIEGEELDQVAGNVEDDIGDVIAHAREKELLFGKQSLLSVFAPMTVQICGLPAVYKNETLQTAAALSLGKFMCVSAEFCEKHLMLLFKILETSKSPAVRSNIIIALGDIAVCFATIMDQHSDGLYKGLTDSDLEVKKNTLMVLTHLILNGMIKVKGQLGEIAKCVNDPEKRISDLAQLFFDELSKKDQNAIYNNLPDMISHLSVGKHAVDAPLFRSVMDNIFKHLKKDKQSESIVEKLCQRFRLVSEVRQWQDIAYCLSLLQYKSEKALKKLVDGLPSYQDKLYDPEVFKSFEDILSKVRANKWAKEHSDLVEFEKALRAQKEKGEEDMQMENKVQKKQSVVRKRRQKQNSASSPPRNHRHEINDDGDDDDDVEMDDQNEDRVPINKVKKSKPKPSASRPTRSTRKSTRRRDATPSSDE</sequence>
<evidence type="ECO:0000313" key="14">
    <source>
        <dbReference type="EMBL" id="KNF02551.1"/>
    </source>
</evidence>
<dbReference type="Gene3D" id="1.25.10.10">
    <property type="entry name" value="Leucine-rich Repeat Variant"/>
    <property type="match status" value="2"/>
</dbReference>
<dbReference type="OrthoDB" id="436262at2759"/>
<feature type="region of interest" description="Disordered" evidence="11">
    <location>
        <begin position="522"/>
        <end position="583"/>
    </location>
</feature>
<reference evidence="15" key="1">
    <citation type="submission" date="2014-03" db="EMBL/GenBank/DDBJ databases">
        <title>The Genome Sequence of Puccinia striiformis f. sp. tritici PST-78.</title>
        <authorList>
            <consortium name="The Broad Institute Genome Sequencing Platform"/>
            <person name="Cuomo C."/>
            <person name="Hulbert S."/>
            <person name="Chen X."/>
            <person name="Walker B."/>
            <person name="Young S.K."/>
            <person name="Zeng Q."/>
            <person name="Gargeya S."/>
            <person name="Fitzgerald M."/>
            <person name="Haas B."/>
            <person name="Abouelleil A."/>
            <person name="Alvarado L."/>
            <person name="Arachchi H.M."/>
            <person name="Berlin A.M."/>
            <person name="Chapman S.B."/>
            <person name="Goldberg J."/>
            <person name="Griggs A."/>
            <person name="Gujja S."/>
            <person name="Hansen M."/>
            <person name="Howarth C."/>
            <person name="Imamovic A."/>
            <person name="Larimer J."/>
            <person name="McCowan C."/>
            <person name="Montmayeur A."/>
            <person name="Murphy C."/>
            <person name="Neiman D."/>
            <person name="Pearson M."/>
            <person name="Priest M."/>
            <person name="Roberts A."/>
            <person name="Saif S."/>
            <person name="Shea T."/>
            <person name="Sisk P."/>
            <person name="Sykes S."/>
            <person name="Wortman J."/>
            <person name="Nusbaum C."/>
            <person name="Birren B."/>
        </authorList>
    </citation>
    <scope>NUCLEOTIDE SEQUENCE [LARGE SCALE GENOMIC DNA]</scope>
    <source>
        <strain evidence="15">race PST-78</strain>
    </source>
</reference>
<dbReference type="Pfam" id="PF12717">
    <property type="entry name" value="Cnd1"/>
    <property type="match status" value="1"/>
</dbReference>
<name>A0A0L0VTG0_9BASI</name>
<dbReference type="Pfam" id="PF12922">
    <property type="entry name" value="Cnd1_N"/>
    <property type="match status" value="1"/>
</dbReference>
<accession>A0A0L0VTG0</accession>
<dbReference type="GO" id="GO:0000779">
    <property type="term" value="C:condensed chromosome, centromeric region"/>
    <property type="evidence" value="ECO:0007669"/>
    <property type="project" value="TreeGrafter"/>
</dbReference>
<protein>
    <recommendedName>
        <fullName evidence="10">Condensin complex subunit 1</fullName>
    </recommendedName>
</protein>
<dbReference type="GO" id="GO:0051301">
    <property type="term" value="P:cell division"/>
    <property type="evidence" value="ECO:0007669"/>
    <property type="project" value="UniProtKB-KW"/>
</dbReference>
<evidence type="ECO:0000256" key="5">
    <source>
        <dbReference type="ARBA" id="ARBA00022618"/>
    </source>
</evidence>
<dbReference type="Proteomes" id="UP000054564">
    <property type="component" value="Unassembled WGS sequence"/>
</dbReference>
<dbReference type="GO" id="GO:0005634">
    <property type="term" value="C:nucleus"/>
    <property type="evidence" value="ECO:0007669"/>
    <property type="project" value="UniProtKB-SubCell"/>
</dbReference>
<feature type="region of interest" description="Disordered" evidence="11">
    <location>
        <begin position="1359"/>
        <end position="1456"/>
    </location>
</feature>
<feature type="compositionally biased region" description="Polar residues" evidence="11">
    <location>
        <begin position="154"/>
        <end position="172"/>
    </location>
</feature>
<feature type="region of interest" description="Disordered" evidence="11">
    <location>
        <begin position="135"/>
        <end position="172"/>
    </location>
</feature>
<evidence type="ECO:0000256" key="6">
    <source>
        <dbReference type="ARBA" id="ARBA00022776"/>
    </source>
</evidence>
<keyword evidence="9 10" id="KW-0131">Cell cycle</keyword>
<comment type="function">
    <text evidence="10">Regulatory subunit of the condensin complex, a complex required for conversion of interphase chromatin into mitotic-like condense chromosomes. The condensin complex probably introduces positive supercoils into relaxed DNA in the presence of type I topoisomerases and converts nicked DNA into positive knotted forms in the presence of type II topoisomerases.</text>
</comment>
<dbReference type="PIRSF" id="PIRSF017127">
    <property type="entry name" value="Condensin_D2"/>
    <property type="match status" value="1"/>
</dbReference>
<evidence type="ECO:0000256" key="1">
    <source>
        <dbReference type="ARBA" id="ARBA00004123"/>
    </source>
</evidence>
<dbReference type="GO" id="GO:0007076">
    <property type="term" value="P:mitotic chromosome condensation"/>
    <property type="evidence" value="ECO:0007669"/>
    <property type="project" value="InterPro"/>
</dbReference>
<dbReference type="PANTHER" id="PTHR14222:SF2">
    <property type="entry name" value="CONDENSIN COMPLEX SUBUNIT 1"/>
    <property type="match status" value="1"/>
</dbReference>
<comment type="similarity">
    <text evidence="3 10">Belongs to the CND1 (condensin subunit 1) family.</text>
</comment>
<evidence type="ECO:0000256" key="8">
    <source>
        <dbReference type="ARBA" id="ARBA00023242"/>
    </source>
</evidence>
<dbReference type="InterPro" id="IPR026971">
    <property type="entry name" value="CND1/NCAPD3"/>
</dbReference>
<keyword evidence="4" id="KW-0158">Chromosome</keyword>
<feature type="compositionally biased region" description="Polar residues" evidence="11">
    <location>
        <begin position="560"/>
        <end position="570"/>
    </location>
</feature>
<evidence type="ECO:0000313" key="15">
    <source>
        <dbReference type="Proteomes" id="UP000054564"/>
    </source>
</evidence>
<keyword evidence="7 10" id="KW-0226">DNA condensation</keyword>
<dbReference type="EMBL" id="AJIL01000022">
    <property type="protein sequence ID" value="KNF02551.1"/>
    <property type="molecule type" value="Genomic_DNA"/>
</dbReference>
<keyword evidence="5 10" id="KW-0132">Cell division</keyword>
<evidence type="ECO:0000256" key="10">
    <source>
        <dbReference type="PIRNR" id="PIRNR017127"/>
    </source>
</evidence>
<evidence type="ECO:0000259" key="13">
    <source>
        <dbReference type="Pfam" id="PF12922"/>
    </source>
</evidence>
<evidence type="ECO:0000256" key="3">
    <source>
        <dbReference type="ARBA" id="ARBA00009606"/>
    </source>
</evidence>
<evidence type="ECO:0000256" key="9">
    <source>
        <dbReference type="ARBA" id="ARBA00023306"/>
    </source>
</evidence>
<proteinExistence type="inferred from homology"/>
<dbReference type="InterPro" id="IPR011989">
    <property type="entry name" value="ARM-like"/>
</dbReference>
<feature type="region of interest" description="Disordered" evidence="11">
    <location>
        <begin position="1015"/>
        <end position="1043"/>
    </location>
</feature>